<comment type="caution">
    <text evidence="1">The sequence shown here is derived from an EMBL/GenBank/DDBJ whole genome shotgun (WGS) entry which is preliminary data.</text>
</comment>
<evidence type="ECO:0000313" key="1">
    <source>
        <dbReference type="EMBL" id="MPN15133.1"/>
    </source>
</evidence>
<name>A0A645FSS7_9ZZZZ</name>
<sequence>MHAAVLADQPLQAATFVLVFGETHHRPALGAEVDRVVVDAVVVADFVADVVPLRAGDLAALAADAHGNVDQLGDFQLVVADLRRRRQARGGRAPDDVLGLHGHDGFLKPFRC</sequence>
<protein>
    <submittedName>
        <fullName evidence="1">Uncharacterized protein</fullName>
    </submittedName>
</protein>
<dbReference type="AlphaFoldDB" id="A0A645FSS7"/>
<proteinExistence type="predicted"/>
<gene>
    <name evidence="1" type="ORF">SDC9_162462</name>
</gene>
<dbReference type="EMBL" id="VSSQ01061845">
    <property type="protein sequence ID" value="MPN15133.1"/>
    <property type="molecule type" value="Genomic_DNA"/>
</dbReference>
<accession>A0A645FSS7</accession>
<reference evidence="1" key="1">
    <citation type="submission" date="2019-08" db="EMBL/GenBank/DDBJ databases">
        <authorList>
            <person name="Kucharzyk K."/>
            <person name="Murdoch R.W."/>
            <person name="Higgins S."/>
            <person name="Loffler F."/>
        </authorList>
    </citation>
    <scope>NUCLEOTIDE SEQUENCE</scope>
</reference>
<organism evidence="1">
    <name type="scientific">bioreactor metagenome</name>
    <dbReference type="NCBI Taxonomy" id="1076179"/>
    <lineage>
        <taxon>unclassified sequences</taxon>
        <taxon>metagenomes</taxon>
        <taxon>ecological metagenomes</taxon>
    </lineage>
</organism>